<dbReference type="AlphaFoldDB" id="A0A7J3ZJZ4"/>
<comment type="caution">
    <text evidence="3">The sequence shown here is derived from an EMBL/GenBank/DDBJ whole genome shotgun (WGS) entry which is preliminary data.</text>
</comment>
<dbReference type="PANTHER" id="PTHR45947:SF3">
    <property type="entry name" value="SULFOQUINOVOSYL TRANSFERASE SQD2"/>
    <property type="match status" value="1"/>
</dbReference>
<dbReference type="Gene3D" id="3.40.50.2000">
    <property type="entry name" value="Glycogen Phosphorylase B"/>
    <property type="match status" value="2"/>
</dbReference>
<dbReference type="GO" id="GO:0016758">
    <property type="term" value="F:hexosyltransferase activity"/>
    <property type="evidence" value="ECO:0007669"/>
    <property type="project" value="TreeGrafter"/>
</dbReference>
<proteinExistence type="predicted"/>
<dbReference type="CDD" id="cd03801">
    <property type="entry name" value="GT4_PimA-like"/>
    <property type="match status" value="1"/>
</dbReference>
<gene>
    <name evidence="3" type="ORF">ENM78_03115</name>
</gene>
<evidence type="ECO:0000313" key="3">
    <source>
        <dbReference type="EMBL" id="HHQ80436.1"/>
    </source>
</evidence>
<evidence type="ECO:0000259" key="2">
    <source>
        <dbReference type="Pfam" id="PF13439"/>
    </source>
</evidence>
<feature type="domain" description="Glycosyltransferase subfamily 4-like N-terminal" evidence="2">
    <location>
        <begin position="15"/>
        <end position="175"/>
    </location>
</feature>
<dbReference type="InterPro" id="IPR050194">
    <property type="entry name" value="Glycosyltransferase_grp1"/>
</dbReference>
<feature type="domain" description="Glycosyl transferase family 1" evidence="1">
    <location>
        <begin position="196"/>
        <end position="332"/>
    </location>
</feature>
<dbReference type="SUPFAM" id="SSF53756">
    <property type="entry name" value="UDP-Glycosyltransferase/glycogen phosphorylase"/>
    <property type="match status" value="1"/>
</dbReference>
<reference evidence="3" key="1">
    <citation type="journal article" date="2020" name="mSystems">
        <title>Genome- and Community-Level Interaction Insights into Carbon Utilization and Element Cycling Functions of Hydrothermarchaeota in Hydrothermal Sediment.</title>
        <authorList>
            <person name="Zhou Z."/>
            <person name="Liu Y."/>
            <person name="Xu W."/>
            <person name="Pan J."/>
            <person name="Luo Z.H."/>
            <person name="Li M."/>
        </authorList>
    </citation>
    <scope>NUCLEOTIDE SEQUENCE [LARGE SCALE GENOMIC DNA]</scope>
    <source>
        <strain evidence="3">SpSt-1116</strain>
    </source>
</reference>
<accession>A0A7J3ZJZ4</accession>
<dbReference type="EMBL" id="DRZC01000038">
    <property type="protein sequence ID" value="HHQ80436.1"/>
    <property type="molecule type" value="Genomic_DNA"/>
</dbReference>
<dbReference type="PANTHER" id="PTHR45947">
    <property type="entry name" value="SULFOQUINOVOSYL TRANSFERASE SQD2"/>
    <property type="match status" value="1"/>
</dbReference>
<evidence type="ECO:0000259" key="1">
    <source>
        <dbReference type="Pfam" id="PF00534"/>
    </source>
</evidence>
<organism evidence="3">
    <name type="scientific">Fervidicoccus fontis</name>
    <dbReference type="NCBI Taxonomy" id="683846"/>
    <lineage>
        <taxon>Archaea</taxon>
        <taxon>Thermoproteota</taxon>
        <taxon>Thermoprotei</taxon>
        <taxon>Fervidicoccales</taxon>
        <taxon>Fervidicoccaceae</taxon>
        <taxon>Fervidicoccus</taxon>
    </lineage>
</organism>
<name>A0A7J3ZJZ4_9CREN</name>
<protein>
    <submittedName>
        <fullName evidence="3">Glycosyltransferase</fullName>
    </submittedName>
</protein>
<dbReference type="InterPro" id="IPR028098">
    <property type="entry name" value="Glyco_trans_4-like_N"/>
</dbReference>
<dbReference type="InterPro" id="IPR001296">
    <property type="entry name" value="Glyco_trans_1"/>
</dbReference>
<dbReference type="Pfam" id="PF00534">
    <property type="entry name" value="Glycos_transf_1"/>
    <property type="match status" value="1"/>
</dbReference>
<keyword evidence="3" id="KW-0808">Transferase</keyword>
<sequence length="362" mass="41377">MQVALIRRDYITSLDGINRFIALLAEGLVRLGHEVILASWCYGSVSSRDLLSHRFMQVHGLDVEIPIYTLEERPCSGYPWVRILLKWWLRGRGLLVREGVDVALVNGALPLRFKPKVAVAHGPILNWSPARRLVQRALYSTFDRVVCVSEEARRQCERAGILECSEVIPLPIKLELYEPLDLSRRRDLVVHIGTRPIKNPGISIKAVEELRRRGLNLELAIVGSRRHEVEVLAREKDFVRTLFDIDEREKISILCSAKALILPSSAETFSYVTLEAMACGTPVVVSSAVPEEVVADRFNGIRVGSFDPRDYASALERLLLDEELWLRVSRNGLEFVRQFDHIRIARRYEELLRDLVERSEQH</sequence>
<dbReference type="Pfam" id="PF13439">
    <property type="entry name" value="Glyco_transf_4"/>
    <property type="match status" value="1"/>
</dbReference>